<dbReference type="GO" id="GO:0061630">
    <property type="term" value="F:ubiquitin protein ligase activity"/>
    <property type="evidence" value="ECO:0007669"/>
    <property type="project" value="TreeGrafter"/>
</dbReference>
<sequence>MSVNEYEAQRLSNIEANKEVLRELGLERPPPIFIAKRKKATSDKRKVSRRFNESQNNTASSSDSNGRLRRSGRLSEKPQKNLSEDMLFMGIEGEPWRKTTVRKATVRKIAVYESDPNWRQNRPDPHQFGNIPGHEDDVDWGMHISQKDVKTLISSILEHIYYICKIGEAFTYTGSGGRDLKGTKNNPKNLRTAPQDQELVAGNLALKISCETKRPIRVIR</sequence>
<dbReference type="SUPFAM" id="SSF88697">
    <property type="entry name" value="PUA domain-like"/>
    <property type="match status" value="1"/>
</dbReference>
<dbReference type="EMBL" id="CAJVPZ010001527">
    <property type="protein sequence ID" value="CAG8494382.1"/>
    <property type="molecule type" value="Genomic_DNA"/>
</dbReference>
<dbReference type="PANTHER" id="PTHR14140">
    <property type="entry name" value="E3 UBIQUITIN-PROTEIN LIGASE UHRF-RELATED"/>
    <property type="match status" value="1"/>
</dbReference>
<dbReference type="InterPro" id="IPR036987">
    <property type="entry name" value="SRA-YDG_sf"/>
</dbReference>
<organism evidence="5 6">
    <name type="scientific">Racocetra fulgida</name>
    <dbReference type="NCBI Taxonomy" id="60492"/>
    <lineage>
        <taxon>Eukaryota</taxon>
        <taxon>Fungi</taxon>
        <taxon>Fungi incertae sedis</taxon>
        <taxon>Mucoromycota</taxon>
        <taxon>Glomeromycotina</taxon>
        <taxon>Glomeromycetes</taxon>
        <taxon>Diversisporales</taxon>
        <taxon>Gigasporaceae</taxon>
        <taxon>Racocetra</taxon>
    </lineage>
</organism>
<dbReference type="GO" id="GO:0016567">
    <property type="term" value="P:protein ubiquitination"/>
    <property type="evidence" value="ECO:0007669"/>
    <property type="project" value="TreeGrafter"/>
</dbReference>
<keyword evidence="6" id="KW-1185">Reference proteome</keyword>
<dbReference type="AlphaFoldDB" id="A0A9N8WM88"/>
<comment type="subcellular location">
    <subcellularLocation>
        <location evidence="2">Nucleus</location>
    </subcellularLocation>
</comment>
<evidence type="ECO:0000256" key="1">
    <source>
        <dbReference type="ARBA" id="ARBA00023242"/>
    </source>
</evidence>
<dbReference type="Proteomes" id="UP000789396">
    <property type="component" value="Unassembled WGS sequence"/>
</dbReference>
<dbReference type="PANTHER" id="PTHR14140:SF27">
    <property type="entry name" value="OS04G0289800 PROTEIN"/>
    <property type="match status" value="1"/>
</dbReference>
<feature type="domain" description="YDG" evidence="4">
    <location>
        <begin position="101"/>
        <end position="220"/>
    </location>
</feature>
<protein>
    <submittedName>
        <fullName evidence="5">19535_t:CDS:1</fullName>
    </submittedName>
</protein>
<evidence type="ECO:0000256" key="3">
    <source>
        <dbReference type="SAM" id="MobiDB-lite"/>
    </source>
</evidence>
<dbReference type="InterPro" id="IPR045134">
    <property type="entry name" value="UHRF1/2-like"/>
</dbReference>
<dbReference type="OrthoDB" id="2270193at2759"/>
<dbReference type="GO" id="GO:0005634">
    <property type="term" value="C:nucleus"/>
    <property type="evidence" value="ECO:0007669"/>
    <property type="project" value="UniProtKB-SubCell"/>
</dbReference>
<evidence type="ECO:0000259" key="4">
    <source>
        <dbReference type="PROSITE" id="PS51015"/>
    </source>
</evidence>
<reference evidence="5" key="1">
    <citation type="submission" date="2021-06" db="EMBL/GenBank/DDBJ databases">
        <authorList>
            <person name="Kallberg Y."/>
            <person name="Tangrot J."/>
            <person name="Rosling A."/>
        </authorList>
    </citation>
    <scope>NUCLEOTIDE SEQUENCE</scope>
    <source>
        <strain evidence="5">IN212</strain>
    </source>
</reference>
<dbReference type="InterPro" id="IPR003105">
    <property type="entry name" value="SRA_YDG"/>
</dbReference>
<dbReference type="Pfam" id="PF02182">
    <property type="entry name" value="SAD_SRA"/>
    <property type="match status" value="1"/>
</dbReference>
<comment type="caution">
    <text evidence="5">The sequence shown here is derived from an EMBL/GenBank/DDBJ whole genome shotgun (WGS) entry which is preliminary data.</text>
</comment>
<evidence type="ECO:0000313" key="5">
    <source>
        <dbReference type="EMBL" id="CAG8494382.1"/>
    </source>
</evidence>
<name>A0A9N8WM88_9GLOM</name>
<proteinExistence type="predicted"/>
<gene>
    <name evidence="5" type="ORF">RFULGI_LOCUS2135</name>
</gene>
<feature type="region of interest" description="Disordered" evidence="3">
    <location>
        <begin position="31"/>
        <end position="79"/>
    </location>
</feature>
<accession>A0A9N8WM88</accession>
<dbReference type="Gene3D" id="2.30.280.10">
    <property type="entry name" value="SRA-YDG"/>
    <property type="match status" value="1"/>
</dbReference>
<dbReference type="GO" id="GO:0044027">
    <property type="term" value="P:negative regulation of gene expression via chromosomal CpG island methylation"/>
    <property type="evidence" value="ECO:0007669"/>
    <property type="project" value="TreeGrafter"/>
</dbReference>
<dbReference type="PROSITE" id="PS51015">
    <property type="entry name" value="YDG"/>
    <property type="match status" value="1"/>
</dbReference>
<evidence type="ECO:0000313" key="6">
    <source>
        <dbReference type="Proteomes" id="UP000789396"/>
    </source>
</evidence>
<dbReference type="InterPro" id="IPR015947">
    <property type="entry name" value="PUA-like_sf"/>
</dbReference>
<keyword evidence="1 2" id="KW-0539">Nucleus</keyword>
<evidence type="ECO:0000256" key="2">
    <source>
        <dbReference type="PROSITE-ProRule" id="PRU00358"/>
    </source>
</evidence>